<dbReference type="PRINTS" id="PR00385">
    <property type="entry name" value="P450"/>
</dbReference>
<dbReference type="InterPro" id="IPR001128">
    <property type="entry name" value="Cyt_P450"/>
</dbReference>
<dbReference type="EMBL" id="BAAABM010000029">
    <property type="protein sequence ID" value="GAA0344709.1"/>
    <property type="molecule type" value="Genomic_DNA"/>
</dbReference>
<dbReference type="InterPro" id="IPR002397">
    <property type="entry name" value="Cyt_P450_B"/>
</dbReference>
<accession>A0ABP3GG24</accession>
<dbReference type="InterPro" id="IPR036396">
    <property type="entry name" value="Cyt_P450_sf"/>
</dbReference>
<comment type="similarity">
    <text evidence="1">Belongs to the cytochrome P450 family.</text>
</comment>
<dbReference type="SUPFAM" id="SSF48264">
    <property type="entry name" value="Cytochrome P450"/>
    <property type="match status" value="1"/>
</dbReference>
<dbReference type="PANTHER" id="PTHR46696">
    <property type="entry name" value="P450, PUTATIVE (EUROFUNG)-RELATED"/>
    <property type="match status" value="1"/>
</dbReference>
<dbReference type="PRINTS" id="PR00359">
    <property type="entry name" value="BP450"/>
</dbReference>
<dbReference type="Gene3D" id="1.10.630.10">
    <property type="entry name" value="Cytochrome P450"/>
    <property type="match status" value="1"/>
</dbReference>
<evidence type="ECO:0000313" key="2">
    <source>
        <dbReference type="EMBL" id="GAA0344709.1"/>
    </source>
</evidence>
<sequence length="397" mass="42858">MKFPVGASATIEELDADPHPFLARLRAAEPVSWIPVLDGWLVTRHDLALRVLRDPRFTVDDPRFSTAQVVGTSMLSLDGAAHTRHRDPFARRFRPAETRARFTAFVRAEADRLVGAVAPRGRAEVRADLAGPLAVAVVTEALGLRDVPPATIRSWYDAFVGAVSAITAGRPANATDAYDRLRAEVEAALGARAAGDALLPAAARHLTTDEVVANAAVLMFGGIDTTEGMITNAVLHLLERPDRIALVRVEPGLLTAAVEESVRLEPAAAVVDRYATEDVALAGARIAKGDLVRVSITAANRDPAVFAEPDRYDPRRANADRHLSFAHGPHFCFGAHLARLETVTMLRALLRLPGLRLAETASAPRGLVFRKPLALEVVWEPMTVEISSDDGLYIVDQ</sequence>
<dbReference type="RefSeq" id="WP_252810017.1">
    <property type="nucleotide sequence ID" value="NZ_BAAABM010000029.1"/>
</dbReference>
<proteinExistence type="inferred from homology"/>
<comment type="caution">
    <text evidence="2">The sequence shown here is derived from an EMBL/GenBank/DDBJ whole genome shotgun (WGS) entry which is preliminary data.</text>
</comment>
<evidence type="ECO:0000256" key="1">
    <source>
        <dbReference type="ARBA" id="ARBA00010617"/>
    </source>
</evidence>
<gene>
    <name evidence="2" type="ORF">GCM10010151_38050</name>
</gene>
<name>A0ABP3GG24_9ACTN</name>
<protein>
    <submittedName>
        <fullName evidence="2">Cytochrome P450</fullName>
    </submittedName>
</protein>
<organism evidence="2 3">
    <name type="scientific">Actinoallomurus spadix</name>
    <dbReference type="NCBI Taxonomy" id="79912"/>
    <lineage>
        <taxon>Bacteria</taxon>
        <taxon>Bacillati</taxon>
        <taxon>Actinomycetota</taxon>
        <taxon>Actinomycetes</taxon>
        <taxon>Streptosporangiales</taxon>
        <taxon>Thermomonosporaceae</taxon>
        <taxon>Actinoallomurus</taxon>
    </lineage>
</organism>
<dbReference type="Proteomes" id="UP001501822">
    <property type="component" value="Unassembled WGS sequence"/>
</dbReference>
<dbReference type="PANTHER" id="PTHR46696:SF1">
    <property type="entry name" value="CYTOCHROME P450 YJIB-RELATED"/>
    <property type="match status" value="1"/>
</dbReference>
<reference evidence="3" key="1">
    <citation type="journal article" date="2019" name="Int. J. Syst. Evol. Microbiol.">
        <title>The Global Catalogue of Microorganisms (GCM) 10K type strain sequencing project: providing services to taxonomists for standard genome sequencing and annotation.</title>
        <authorList>
            <consortium name="The Broad Institute Genomics Platform"/>
            <consortium name="The Broad Institute Genome Sequencing Center for Infectious Disease"/>
            <person name="Wu L."/>
            <person name="Ma J."/>
        </authorList>
    </citation>
    <scope>NUCLEOTIDE SEQUENCE [LARGE SCALE GENOMIC DNA]</scope>
    <source>
        <strain evidence="3">JCM 3146</strain>
    </source>
</reference>
<keyword evidence="3" id="KW-1185">Reference proteome</keyword>
<dbReference type="Pfam" id="PF00067">
    <property type="entry name" value="p450"/>
    <property type="match status" value="1"/>
</dbReference>
<evidence type="ECO:0000313" key="3">
    <source>
        <dbReference type="Proteomes" id="UP001501822"/>
    </source>
</evidence>